<dbReference type="PROSITE" id="PS51257">
    <property type="entry name" value="PROKAR_LIPOPROTEIN"/>
    <property type="match status" value="1"/>
</dbReference>
<feature type="chain" id="PRO_5045420503" description="Secreted protein" evidence="1">
    <location>
        <begin position="30"/>
        <end position="148"/>
    </location>
</feature>
<feature type="signal peptide" evidence="1">
    <location>
        <begin position="1"/>
        <end position="29"/>
    </location>
</feature>
<organism evidence="2 3">
    <name type="scientific">Streptomyces fildesensis</name>
    <dbReference type="NCBI Taxonomy" id="375757"/>
    <lineage>
        <taxon>Bacteria</taxon>
        <taxon>Bacillati</taxon>
        <taxon>Actinomycetota</taxon>
        <taxon>Actinomycetes</taxon>
        <taxon>Kitasatosporales</taxon>
        <taxon>Streptomycetaceae</taxon>
        <taxon>Streptomyces</taxon>
    </lineage>
</organism>
<sequence>MKLTRLGACGATTLALVAACAGTVTPAGAASGSCTARYEPKTYPSGYVVDTVYYCDSWQKAPVYGRTLVTQHSWMYAGSNWYTCQRRDIGHQNPVTYNADGSANRNDWWLFTLADESVEGGPGYWGYLPATYVVQGDNWQPVPHVPDC</sequence>
<accession>A0ABW8C6D7</accession>
<evidence type="ECO:0000313" key="2">
    <source>
        <dbReference type="EMBL" id="MFI9100935.1"/>
    </source>
</evidence>
<evidence type="ECO:0000313" key="3">
    <source>
        <dbReference type="Proteomes" id="UP001614394"/>
    </source>
</evidence>
<protein>
    <recommendedName>
        <fullName evidence="4">Secreted protein</fullName>
    </recommendedName>
</protein>
<dbReference type="RefSeq" id="WP_399646748.1">
    <property type="nucleotide sequence ID" value="NZ_JBITYG010000002.1"/>
</dbReference>
<dbReference type="Proteomes" id="UP001614394">
    <property type="component" value="Unassembled WGS sequence"/>
</dbReference>
<evidence type="ECO:0000256" key="1">
    <source>
        <dbReference type="SAM" id="SignalP"/>
    </source>
</evidence>
<dbReference type="EMBL" id="JBITYG010000002">
    <property type="protein sequence ID" value="MFI9100935.1"/>
    <property type="molecule type" value="Genomic_DNA"/>
</dbReference>
<name>A0ABW8C6D7_9ACTN</name>
<proteinExistence type="predicted"/>
<evidence type="ECO:0008006" key="4">
    <source>
        <dbReference type="Google" id="ProtNLM"/>
    </source>
</evidence>
<keyword evidence="1" id="KW-0732">Signal</keyword>
<comment type="caution">
    <text evidence="2">The sequence shown here is derived from an EMBL/GenBank/DDBJ whole genome shotgun (WGS) entry which is preliminary data.</text>
</comment>
<reference evidence="2 3" key="1">
    <citation type="submission" date="2024-10" db="EMBL/GenBank/DDBJ databases">
        <title>The Natural Products Discovery Center: Release of the First 8490 Sequenced Strains for Exploring Actinobacteria Biosynthetic Diversity.</title>
        <authorList>
            <person name="Kalkreuter E."/>
            <person name="Kautsar S.A."/>
            <person name="Yang D."/>
            <person name="Bader C.D."/>
            <person name="Teijaro C.N."/>
            <person name="Fluegel L."/>
            <person name="Davis C.M."/>
            <person name="Simpson J.R."/>
            <person name="Lauterbach L."/>
            <person name="Steele A.D."/>
            <person name="Gui C."/>
            <person name="Meng S."/>
            <person name="Li G."/>
            <person name="Viehrig K."/>
            <person name="Ye F."/>
            <person name="Su P."/>
            <person name="Kiefer A.F."/>
            <person name="Nichols A."/>
            <person name="Cepeda A.J."/>
            <person name="Yan W."/>
            <person name="Fan B."/>
            <person name="Jiang Y."/>
            <person name="Adhikari A."/>
            <person name="Zheng C.-J."/>
            <person name="Schuster L."/>
            <person name="Cowan T.M."/>
            <person name="Smanski M.J."/>
            <person name="Chevrette M.G."/>
            <person name="De Carvalho L.P.S."/>
            <person name="Shen B."/>
        </authorList>
    </citation>
    <scope>NUCLEOTIDE SEQUENCE [LARGE SCALE GENOMIC DNA]</scope>
    <source>
        <strain evidence="2 3">NPDC053399</strain>
    </source>
</reference>
<gene>
    <name evidence="2" type="ORF">ACIGXA_10430</name>
</gene>
<keyword evidence="3" id="KW-1185">Reference proteome</keyword>